<organism evidence="1 2">
    <name type="scientific">Phlebotomus papatasi</name>
    <name type="common">Sandfly</name>
    <dbReference type="NCBI Taxonomy" id="29031"/>
    <lineage>
        <taxon>Eukaryota</taxon>
        <taxon>Metazoa</taxon>
        <taxon>Ecdysozoa</taxon>
        <taxon>Arthropoda</taxon>
        <taxon>Hexapoda</taxon>
        <taxon>Insecta</taxon>
        <taxon>Pterygota</taxon>
        <taxon>Neoptera</taxon>
        <taxon>Endopterygota</taxon>
        <taxon>Diptera</taxon>
        <taxon>Nematocera</taxon>
        <taxon>Psychodoidea</taxon>
        <taxon>Psychodidae</taxon>
        <taxon>Phlebotomus</taxon>
        <taxon>Phlebotomus</taxon>
    </lineage>
</organism>
<dbReference type="AlphaFoldDB" id="A0A1B0DPH6"/>
<sequence length="228" mass="26064">MQIMSFYENIMYPDDSTNPENAREKRSVLGFPYGMPRSGAWTNPWTYAAHPSLMEFRGTPVIPTPPKTQKRRSDIEPTVPAKRVLTEEKMAAHLNNLHISSDFTSHSNSSDFDLEAEMQLESEQPSQYLVNMTQWDLEQKLRNAQRITICDQVKNLEKTDSIIPKVLLDKIENPCTALVLWQPPTILQRLIVPQKELPQDNSTEDEEEADNNNSSAVDLNNFAMDTDL</sequence>
<keyword evidence="2" id="KW-1185">Reference proteome</keyword>
<protein>
    <submittedName>
        <fullName evidence="1">Uncharacterized protein</fullName>
    </submittedName>
</protein>
<dbReference type="VEuPathDB" id="VectorBase:PPAI010412"/>
<dbReference type="EnsemblMetazoa" id="PPAI010412-RA">
    <property type="protein sequence ID" value="PPAI010412-PA"/>
    <property type="gene ID" value="PPAI010412"/>
</dbReference>
<dbReference type="OrthoDB" id="10022757at2759"/>
<evidence type="ECO:0000313" key="2">
    <source>
        <dbReference type="Proteomes" id="UP000092462"/>
    </source>
</evidence>
<name>A0A1B0DPH6_PHLPP</name>
<reference evidence="1" key="1">
    <citation type="submission" date="2022-08" db="UniProtKB">
        <authorList>
            <consortium name="EnsemblMetazoa"/>
        </authorList>
    </citation>
    <scope>IDENTIFICATION</scope>
    <source>
        <strain evidence="1">Israel</strain>
    </source>
</reference>
<dbReference type="GeneID" id="129799184"/>
<dbReference type="RefSeq" id="XP_055698838.1">
    <property type="nucleotide sequence ID" value="XM_055842863.1"/>
</dbReference>
<dbReference type="PANTHER" id="PTHR16246:SF2">
    <property type="entry name" value="HOST CELL FACTOR C1 REGULATOR 1"/>
    <property type="match status" value="1"/>
</dbReference>
<evidence type="ECO:0000313" key="1">
    <source>
        <dbReference type="EnsemblMetazoa" id="PPAI010412-PA"/>
    </source>
</evidence>
<dbReference type="PANTHER" id="PTHR16246">
    <property type="entry name" value="HOST CELL FACTOR C1 REGULATOR 1"/>
    <property type="match status" value="1"/>
</dbReference>
<dbReference type="InterPro" id="IPR029195">
    <property type="entry name" value="HCFC1R1"/>
</dbReference>
<dbReference type="EMBL" id="AJVK01018284">
    <property type="status" value="NOT_ANNOTATED_CDS"/>
    <property type="molecule type" value="Genomic_DNA"/>
</dbReference>
<dbReference type="Proteomes" id="UP000092462">
    <property type="component" value="Unassembled WGS sequence"/>
</dbReference>
<proteinExistence type="predicted"/>
<dbReference type="KEGG" id="ppap:129799184"/>
<accession>A0A1B0DPH6</accession>
<dbReference type="VEuPathDB" id="VectorBase:PPAPM1_005847"/>